<feature type="domain" description="FAD-binding FR-type" evidence="8">
    <location>
        <begin position="44"/>
        <end position="145"/>
    </location>
</feature>
<dbReference type="PROSITE" id="PS51384">
    <property type="entry name" value="FAD_FR"/>
    <property type="match status" value="1"/>
</dbReference>
<keyword evidence="6" id="KW-0408">Iron</keyword>
<dbReference type="Proteomes" id="UP001519363">
    <property type="component" value="Unassembled WGS sequence"/>
</dbReference>
<dbReference type="InterPro" id="IPR006058">
    <property type="entry name" value="2Fe2S_fd_BS"/>
</dbReference>
<keyword evidence="5" id="KW-0560">Oxidoreductase</keyword>
<dbReference type="InterPro" id="IPR001433">
    <property type="entry name" value="OxRdtase_FAD/NAD-bd"/>
</dbReference>
<dbReference type="Gene3D" id="3.40.50.80">
    <property type="entry name" value="Nucleotide-binding domain of ferredoxin-NADP reductase (FNR) module"/>
    <property type="match status" value="1"/>
</dbReference>
<evidence type="ECO:0000256" key="7">
    <source>
        <dbReference type="ARBA" id="ARBA00023014"/>
    </source>
</evidence>
<evidence type="ECO:0000256" key="1">
    <source>
        <dbReference type="ARBA" id="ARBA00001974"/>
    </source>
</evidence>
<sequence length="342" mass="37018">MTELPRGLYRAEPDPVLGWAARMMNGYVRLLLRGDRVPAPAPASTGIRVRVDRVRAEARDVVSLRLVPVAGGPLPPWQPGHHLDLLLPSGRRRQYSLCGDVRDRSAYRIAVRRIADGGGGSREAHELPEGAELEIRGPRNAFPFVPASRYLFLAGGIGITPILPMVEAAARAGADWHLVYCGRSRASMPFLAELARYGERVRVHADDEQGGPVDLGEQLAAGESVVYCCGPPPMLAAVRAGVPVRRPLYTERFSPPPVTGGQPFEVELRRTGVVLPVGGDETALSVIRAVLPDVGYSCQQGFCGTCRVRVLAGEHGEPHPADQPDEMRICVSRGQDRVSLDL</sequence>
<keyword evidence="7" id="KW-0411">Iron-sulfur</keyword>
<evidence type="ECO:0000256" key="5">
    <source>
        <dbReference type="ARBA" id="ARBA00023002"/>
    </source>
</evidence>
<organism evidence="9 10">
    <name type="scientific">Crossiella equi</name>
    <dbReference type="NCBI Taxonomy" id="130796"/>
    <lineage>
        <taxon>Bacteria</taxon>
        <taxon>Bacillati</taxon>
        <taxon>Actinomycetota</taxon>
        <taxon>Actinomycetes</taxon>
        <taxon>Pseudonocardiales</taxon>
        <taxon>Pseudonocardiaceae</taxon>
        <taxon>Crossiella</taxon>
    </lineage>
</organism>
<dbReference type="SUPFAM" id="SSF52343">
    <property type="entry name" value="Ferredoxin reductase-like, C-terminal NADP-linked domain"/>
    <property type="match status" value="1"/>
</dbReference>
<evidence type="ECO:0000313" key="10">
    <source>
        <dbReference type="Proteomes" id="UP001519363"/>
    </source>
</evidence>
<comment type="caution">
    <text evidence="9">The sequence shown here is derived from an EMBL/GenBank/DDBJ whole genome shotgun (WGS) entry which is preliminary data.</text>
</comment>
<dbReference type="CDD" id="cd06185">
    <property type="entry name" value="PDR_like"/>
    <property type="match status" value="1"/>
</dbReference>
<evidence type="ECO:0000313" key="9">
    <source>
        <dbReference type="EMBL" id="MBP2479030.1"/>
    </source>
</evidence>
<dbReference type="InterPro" id="IPR012675">
    <property type="entry name" value="Beta-grasp_dom_sf"/>
</dbReference>
<dbReference type="PANTHER" id="PTHR47354">
    <property type="entry name" value="NADH OXIDOREDUCTASE HCR"/>
    <property type="match status" value="1"/>
</dbReference>
<dbReference type="InterPro" id="IPR036010">
    <property type="entry name" value="2Fe-2S_ferredoxin-like_sf"/>
</dbReference>
<dbReference type="Pfam" id="PF00111">
    <property type="entry name" value="Fer2"/>
    <property type="match status" value="1"/>
</dbReference>
<dbReference type="InterPro" id="IPR050415">
    <property type="entry name" value="MRET"/>
</dbReference>
<dbReference type="SUPFAM" id="SSF54292">
    <property type="entry name" value="2Fe-2S ferredoxin-like"/>
    <property type="match status" value="1"/>
</dbReference>
<proteinExistence type="predicted"/>
<dbReference type="InterPro" id="IPR017938">
    <property type="entry name" value="Riboflavin_synthase-like_b-brl"/>
</dbReference>
<dbReference type="PANTHER" id="PTHR47354:SF1">
    <property type="entry name" value="CARNITINE MONOOXYGENASE REDUCTASE SUBUNIT"/>
    <property type="match status" value="1"/>
</dbReference>
<dbReference type="Gene3D" id="3.10.20.30">
    <property type="match status" value="1"/>
</dbReference>
<name>A0ABS5AR59_9PSEU</name>
<dbReference type="PRINTS" id="PR00409">
    <property type="entry name" value="PHDIOXRDTASE"/>
</dbReference>
<dbReference type="EMBL" id="JAGIOO010000001">
    <property type="protein sequence ID" value="MBP2479030.1"/>
    <property type="molecule type" value="Genomic_DNA"/>
</dbReference>
<dbReference type="Gene3D" id="2.40.30.10">
    <property type="entry name" value="Translation factors"/>
    <property type="match status" value="1"/>
</dbReference>
<keyword evidence="3" id="KW-0001">2Fe-2S</keyword>
<gene>
    <name evidence="9" type="ORF">JOF53_007902</name>
</gene>
<protein>
    <submittedName>
        <fullName evidence="9">Ferredoxin-NADP reductase</fullName>
    </submittedName>
</protein>
<dbReference type="SUPFAM" id="SSF63380">
    <property type="entry name" value="Riboflavin synthase domain-like"/>
    <property type="match status" value="1"/>
</dbReference>
<evidence type="ECO:0000256" key="6">
    <source>
        <dbReference type="ARBA" id="ARBA00023004"/>
    </source>
</evidence>
<evidence type="ECO:0000256" key="3">
    <source>
        <dbReference type="ARBA" id="ARBA00022714"/>
    </source>
</evidence>
<dbReference type="Pfam" id="PF00175">
    <property type="entry name" value="NAD_binding_1"/>
    <property type="match status" value="1"/>
</dbReference>
<evidence type="ECO:0000259" key="8">
    <source>
        <dbReference type="PROSITE" id="PS51384"/>
    </source>
</evidence>
<dbReference type="PROSITE" id="PS00197">
    <property type="entry name" value="2FE2S_FER_1"/>
    <property type="match status" value="1"/>
</dbReference>
<evidence type="ECO:0000256" key="2">
    <source>
        <dbReference type="ARBA" id="ARBA00022630"/>
    </source>
</evidence>
<keyword evidence="10" id="KW-1185">Reference proteome</keyword>
<dbReference type="InterPro" id="IPR039261">
    <property type="entry name" value="FNR_nucleotide-bd"/>
</dbReference>
<dbReference type="CDD" id="cd00207">
    <property type="entry name" value="fer2"/>
    <property type="match status" value="1"/>
</dbReference>
<keyword evidence="4" id="KW-0479">Metal-binding</keyword>
<accession>A0ABS5AR59</accession>
<dbReference type="RefSeq" id="WP_086788290.1">
    <property type="nucleotide sequence ID" value="NZ_JAGIOO010000001.1"/>
</dbReference>
<dbReference type="InterPro" id="IPR001041">
    <property type="entry name" value="2Fe-2S_ferredoxin-type"/>
</dbReference>
<comment type="cofactor">
    <cofactor evidence="1">
        <name>FAD</name>
        <dbReference type="ChEBI" id="CHEBI:57692"/>
    </cofactor>
</comment>
<dbReference type="InterPro" id="IPR017927">
    <property type="entry name" value="FAD-bd_FR_type"/>
</dbReference>
<reference evidence="9 10" key="1">
    <citation type="submission" date="2021-03" db="EMBL/GenBank/DDBJ databases">
        <title>Sequencing the genomes of 1000 actinobacteria strains.</title>
        <authorList>
            <person name="Klenk H.-P."/>
        </authorList>
    </citation>
    <scope>NUCLEOTIDE SEQUENCE [LARGE SCALE GENOMIC DNA]</scope>
    <source>
        <strain evidence="9 10">DSM 44580</strain>
    </source>
</reference>
<keyword evidence="2" id="KW-0285">Flavoprotein</keyword>
<evidence type="ECO:0000256" key="4">
    <source>
        <dbReference type="ARBA" id="ARBA00022723"/>
    </source>
</evidence>